<dbReference type="EMBL" id="FJOG01000020">
    <property type="protein sequence ID" value="CZR62304.1"/>
    <property type="molecule type" value="Genomic_DNA"/>
</dbReference>
<dbReference type="PANTHER" id="PTHR23138:SF142">
    <property type="entry name" value="RAN-BINDING PROTEIN 3B-RELATED"/>
    <property type="match status" value="1"/>
</dbReference>
<gene>
    <name evidence="5" type="ORF">PAC_12201</name>
</gene>
<dbReference type="Gene3D" id="2.30.29.30">
    <property type="entry name" value="Pleckstrin-homology domain (PH domain)/Phosphotyrosine-binding domain (PTB)"/>
    <property type="match status" value="1"/>
</dbReference>
<dbReference type="InterPro" id="IPR011993">
    <property type="entry name" value="PH-like_dom_sf"/>
</dbReference>
<feature type="compositionally biased region" description="Acidic residues" evidence="3">
    <location>
        <begin position="130"/>
        <end position="143"/>
    </location>
</feature>
<feature type="domain" description="RanBD1" evidence="4">
    <location>
        <begin position="395"/>
        <end position="527"/>
    </location>
</feature>
<dbReference type="SMART" id="SM00160">
    <property type="entry name" value="RanBD"/>
    <property type="match status" value="1"/>
</dbReference>
<accession>A0A1L7XB92</accession>
<dbReference type="STRING" id="576137.A0A1L7XB92"/>
<feature type="compositionally biased region" description="Acidic residues" evidence="3">
    <location>
        <begin position="356"/>
        <end position="378"/>
    </location>
</feature>
<evidence type="ECO:0000313" key="5">
    <source>
        <dbReference type="EMBL" id="CZR62304.1"/>
    </source>
</evidence>
<feature type="compositionally biased region" description="Basic and acidic residues" evidence="3">
    <location>
        <begin position="14"/>
        <end position="54"/>
    </location>
</feature>
<dbReference type="Proteomes" id="UP000184330">
    <property type="component" value="Unassembled WGS sequence"/>
</dbReference>
<reference evidence="5 6" key="1">
    <citation type="submission" date="2016-03" db="EMBL/GenBank/DDBJ databases">
        <authorList>
            <person name="Ploux O."/>
        </authorList>
    </citation>
    <scope>NUCLEOTIDE SEQUENCE [LARGE SCALE GENOMIC DNA]</scope>
    <source>
        <strain evidence="5 6">UAMH 11012</strain>
    </source>
</reference>
<keyword evidence="2" id="KW-0539">Nucleus</keyword>
<evidence type="ECO:0000313" key="6">
    <source>
        <dbReference type="Proteomes" id="UP000184330"/>
    </source>
</evidence>
<comment type="subcellular location">
    <subcellularLocation>
        <location evidence="1">Nucleus</location>
    </subcellularLocation>
</comment>
<feature type="compositionally biased region" description="Low complexity" evidence="3">
    <location>
        <begin position="215"/>
        <end position="226"/>
    </location>
</feature>
<dbReference type="PANTHER" id="PTHR23138">
    <property type="entry name" value="RAN BINDING PROTEIN"/>
    <property type="match status" value="1"/>
</dbReference>
<feature type="compositionally biased region" description="Basic and acidic residues" evidence="3">
    <location>
        <begin position="160"/>
        <end position="188"/>
    </location>
</feature>
<organism evidence="5 6">
    <name type="scientific">Phialocephala subalpina</name>
    <dbReference type="NCBI Taxonomy" id="576137"/>
    <lineage>
        <taxon>Eukaryota</taxon>
        <taxon>Fungi</taxon>
        <taxon>Dikarya</taxon>
        <taxon>Ascomycota</taxon>
        <taxon>Pezizomycotina</taxon>
        <taxon>Leotiomycetes</taxon>
        <taxon>Helotiales</taxon>
        <taxon>Mollisiaceae</taxon>
        <taxon>Phialocephala</taxon>
        <taxon>Phialocephala fortinii species complex</taxon>
    </lineage>
</organism>
<proteinExistence type="predicted"/>
<evidence type="ECO:0000256" key="1">
    <source>
        <dbReference type="ARBA" id="ARBA00004123"/>
    </source>
</evidence>
<feature type="compositionally biased region" description="Basic and acidic residues" evidence="3">
    <location>
        <begin position="196"/>
        <end position="207"/>
    </location>
</feature>
<keyword evidence="6" id="KW-1185">Reference proteome</keyword>
<evidence type="ECO:0000256" key="2">
    <source>
        <dbReference type="ARBA" id="ARBA00023242"/>
    </source>
</evidence>
<protein>
    <submittedName>
        <fullName evidence="5">Related to nucleoporin</fullName>
    </submittedName>
</protein>
<feature type="region of interest" description="Disordered" evidence="3">
    <location>
        <begin position="348"/>
        <end position="393"/>
    </location>
</feature>
<dbReference type="OrthoDB" id="185618at2759"/>
<dbReference type="SUPFAM" id="SSF50729">
    <property type="entry name" value="PH domain-like"/>
    <property type="match status" value="1"/>
</dbReference>
<dbReference type="PROSITE" id="PS50196">
    <property type="entry name" value="RANBD1"/>
    <property type="match status" value="1"/>
</dbReference>
<feature type="compositionally biased region" description="Basic and acidic residues" evidence="3">
    <location>
        <begin position="106"/>
        <end position="120"/>
    </location>
</feature>
<dbReference type="InterPro" id="IPR045255">
    <property type="entry name" value="RanBP1-like"/>
</dbReference>
<evidence type="ECO:0000256" key="3">
    <source>
        <dbReference type="SAM" id="MobiDB-lite"/>
    </source>
</evidence>
<sequence>MASTAAADAILSERSNHENKMDHEQDVTESTNHDLPARTLGEDERPEHAQKEDPATVAASEELKHTTISDKIATVSRVQPPDVQTDIASEDKDMGDSARATTPETHPNDALDEEMKERLASPKKKRGRDLDDDGKDLEDDTVDDPGSSADGSVVNGSRTTRLEPEKKRPRDTSKDTPKPTETAAEAKVETAPADSAKPEYTKSEDKTSSPSGQESTSEASSKLQTSSSAFASSGFASLATTSSSPFGSLGASKPSVFGVNTQSAPSGFGALAAKPAETSTTISGFGALGAKPATGFGFGSGATSGFGGLASGSVFGSKLGNGFAGGAGPKLSSFAAPGKDKEIIGAKPAKAFGAPESDEEAESDDSDDSEGGAAEDEESSRTEADDKKKAKLTKVHIDDGESGEATLLQLRARIFAMENKEKGWVERGVGTLKLNVPRSCASFDENGVALSGSFDISGLDDEEADEEGPKVPRLIMRQENTHRVILNTIIVKAMAFTDKQPASSSAQILFTAFEGEKEPKPVSILLKACLSSKTVILLLIVF</sequence>
<dbReference type="AlphaFoldDB" id="A0A1L7XB92"/>
<feature type="compositionally biased region" description="Basic and acidic residues" evidence="3">
    <location>
        <begin position="379"/>
        <end position="388"/>
    </location>
</feature>
<dbReference type="InterPro" id="IPR000156">
    <property type="entry name" value="Ran_bind_dom"/>
</dbReference>
<evidence type="ECO:0000259" key="4">
    <source>
        <dbReference type="PROSITE" id="PS50196"/>
    </source>
</evidence>
<dbReference type="GO" id="GO:0005634">
    <property type="term" value="C:nucleus"/>
    <property type="evidence" value="ECO:0007669"/>
    <property type="project" value="UniProtKB-SubCell"/>
</dbReference>
<name>A0A1L7XB92_9HELO</name>
<feature type="region of interest" description="Disordered" evidence="3">
    <location>
        <begin position="1"/>
        <end position="226"/>
    </location>
</feature>